<dbReference type="GO" id="GO:0030687">
    <property type="term" value="C:preribosome, large subunit precursor"/>
    <property type="evidence" value="ECO:0007669"/>
    <property type="project" value="TreeGrafter"/>
</dbReference>
<protein>
    <recommendedName>
        <fullName evidence="3">Ribosomal biogenesis protein LAS1L</fullName>
    </recommendedName>
</protein>
<dbReference type="GO" id="GO:0000460">
    <property type="term" value="P:maturation of 5.8S rRNA"/>
    <property type="evidence" value="ECO:0007669"/>
    <property type="project" value="TreeGrafter"/>
</dbReference>
<dbReference type="GO" id="GO:0004519">
    <property type="term" value="F:endonuclease activity"/>
    <property type="evidence" value="ECO:0007669"/>
    <property type="project" value="InterPro"/>
</dbReference>
<name>A0A7R8ZXT8_9CRUS</name>
<dbReference type="PANTHER" id="PTHR15002">
    <property type="entry name" value="RIBOSOMAL BIOGENESIS PROTEIN LAS1L"/>
    <property type="match status" value="1"/>
</dbReference>
<keyword evidence="2" id="KW-1185">Reference proteome</keyword>
<dbReference type="EMBL" id="LR899545">
    <property type="protein sequence ID" value="CAD7240395.1"/>
    <property type="molecule type" value="Genomic_DNA"/>
</dbReference>
<dbReference type="GO" id="GO:0090730">
    <property type="term" value="C:Las1 complex"/>
    <property type="evidence" value="ECO:0007669"/>
    <property type="project" value="InterPro"/>
</dbReference>
<dbReference type="OrthoDB" id="6340012at2759"/>
<reference evidence="1" key="1">
    <citation type="submission" date="2020-11" db="EMBL/GenBank/DDBJ databases">
        <authorList>
            <person name="Tran Van P."/>
        </authorList>
    </citation>
    <scope>NUCLEOTIDE SEQUENCE</scope>
</reference>
<organism evidence="1">
    <name type="scientific">Darwinula stevensoni</name>
    <dbReference type="NCBI Taxonomy" id="69355"/>
    <lineage>
        <taxon>Eukaryota</taxon>
        <taxon>Metazoa</taxon>
        <taxon>Ecdysozoa</taxon>
        <taxon>Arthropoda</taxon>
        <taxon>Crustacea</taxon>
        <taxon>Oligostraca</taxon>
        <taxon>Ostracoda</taxon>
        <taxon>Podocopa</taxon>
        <taxon>Podocopida</taxon>
        <taxon>Darwinulocopina</taxon>
        <taxon>Darwinuloidea</taxon>
        <taxon>Darwinulidae</taxon>
        <taxon>Darwinula</taxon>
    </lineage>
</organism>
<proteinExistence type="predicted"/>
<gene>
    <name evidence="1" type="ORF">DSTB1V02_LOCUS419</name>
</gene>
<sequence length="572" mass="65160">MTKPLLSLLSIRDDSLRAFLPGRLWIRGASNALRLVWKIRTPTWRLRLSESLIRMHTVDQVQGNEPRRISGFSFLDRDRIGTGWGPDRVRIEILPSIERKRGKKWERDEIIEETRLASIIKMARKTPKVRASKGKRWAKGSSSSCNPETKKFRQAARGRLPSVPTGVECTYLLTKAMLEFDEEKSVSAMEQRYLLSFAIVRFVNLVTSLYQKHEKHAIHRVGETIGIPYWLVELRHEVSHSRLPGLEVLKMAVEFCLQWLRVVYWESESKFLAELLQENPTGNYLKSEELVDERPAVAIRVYKENRIRFLKTLTSTSDGHMNMQRLKRKKQGKGLLPSGALELATLRSFISTRPALVADALVAEGNLLPLKNAYPCVREYLKQDGTSVQPDWISLWEPLISIFLEEGKANVLLESLLSEHMVRNSLQAQICTNWAIWILGKLEEKANDSPPKKCQKIEGHHGFSLYVWNGLLRMASHIPNLSTSTLISKLSRATDLPKEKVRFLEEVINLYTRATSKDETSFSDTCAMGATSVEGVLGAWELCSGEGDWSSCPIGLLPHQTYNHLEMSKLSE</sequence>
<dbReference type="GO" id="GO:0000470">
    <property type="term" value="P:maturation of LSU-rRNA"/>
    <property type="evidence" value="ECO:0007669"/>
    <property type="project" value="TreeGrafter"/>
</dbReference>
<dbReference type="PANTHER" id="PTHR15002:SF0">
    <property type="entry name" value="RIBOSOMAL BIOGENESIS PROTEIN LAS1L"/>
    <property type="match status" value="1"/>
</dbReference>
<evidence type="ECO:0008006" key="3">
    <source>
        <dbReference type="Google" id="ProtNLM"/>
    </source>
</evidence>
<accession>A0A7R8ZXT8</accession>
<evidence type="ECO:0000313" key="2">
    <source>
        <dbReference type="Proteomes" id="UP000677054"/>
    </source>
</evidence>
<evidence type="ECO:0000313" key="1">
    <source>
        <dbReference type="EMBL" id="CAD7240395.1"/>
    </source>
</evidence>
<dbReference type="Pfam" id="PF04031">
    <property type="entry name" value="Las1"/>
    <property type="match status" value="1"/>
</dbReference>
<dbReference type="EMBL" id="CAJPEV010000028">
    <property type="protein sequence ID" value="CAG0879073.1"/>
    <property type="molecule type" value="Genomic_DNA"/>
</dbReference>
<dbReference type="Proteomes" id="UP000677054">
    <property type="component" value="Unassembled WGS sequence"/>
</dbReference>
<dbReference type="InterPro" id="IPR007174">
    <property type="entry name" value="Las1"/>
</dbReference>
<dbReference type="AlphaFoldDB" id="A0A7R8ZXT8"/>